<dbReference type="Proteomes" id="UP000694257">
    <property type="component" value="Chromosome"/>
</dbReference>
<feature type="transmembrane region" description="Helical" evidence="1">
    <location>
        <begin position="121"/>
        <end position="142"/>
    </location>
</feature>
<keyword evidence="3" id="KW-1185">Reference proteome</keyword>
<evidence type="ECO:0000313" key="3">
    <source>
        <dbReference type="Proteomes" id="UP000694257"/>
    </source>
</evidence>
<proteinExistence type="predicted"/>
<name>A0ABX8RXX8_NOCIO</name>
<keyword evidence="1" id="KW-1133">Transmembrane helix</keyword>
<organism evidence="2 3">
    <name type="scientific">Nocardia iowensis</name>
    <dbReference type="NCBI Taxonomy" id="204891"/>
    <lineage>
        <taxon>Bacteria</taxon>
        <taxon>Bacillati</taxon>
        <taxon>Actinomycetota</taxon>
        <taxon>Actinomycetes</taxon>
        <taxon>Mycobacteriales</taxon>
        <taxon>Nocardiaceae</taxon>
        <taxon>Nocardia</taxon>
    </lineage>
</organism>
<protein>
    <recommendedName>
        <fullName evidence="4">Prenyltransferase</fullName>
    </recommendedName>
</protein>
<gene>
    <name evidence="2" type="ORF">KV110_16510</name>
</gene>
<reference evidence="2 3" key="1">
    <citation type="submission" date="2021-07" db="EMBL/GenBank/DDBJ databases">
        <title>Whole Genome Sequence of Nocardia Iowensis.</title>
        <authorList>
            <person name="Lamm A."/>
            <person name="Collins-Fairclough A.M."/>
            <person name="Bunk B."/>
            <person name="Sproer C."/>
        </authorList>
    </citation>
    <scope>NUCLEOTIDE SEQUENCE [LARGE SCALE GENOMIC DNA]</scope>
    <source>
        <strain evidence="2 3">NRRL 5646</strain>
    </source>
</reference>
<sequence length="307" mass="33399">MTIEVESSARDSGFGRLTRFVAVRFPPWVHGPVALLLAWSFEALTVSVGSHRPWSPGIGSVDRAVTVVLVLLFLRMVDEHKDLDYDRIHHPGRPLVTGAVRTTDLRTGRWITAGLVLLLNMYSPALCVAVLLVLGAGLLLWAVENTWPPARADIVVNLVLAVPIHLLLSGYLYLSLVLAGAVRADARVLVGLMVVFCALFMHVEFARKTRPGEYGERLYSDVLGPGLSATITVALAVLVSVVHASLTRPWQFQHSALAIALVPQLALILPLYGALRFRRTRSWPVATAVAFAVVCCLGFLAHAALPR</sequence>
<accession>A0ABX8RXX8</accession>
<feature type="transmembrane region" description="Helical" evidence="1">
    <location>
        <begin position="226"/>
        <end position="246"/>
    </location>
</feature>
<dbReference type="RefSeq" id="WP_218477076.1">
    <property type="nucleotide sequence ID" value="NZ_BAABJN010000015.1"/>
</dbReference>
<keyword evidence="1" id="KW-0812">Transmembrane</keyword>
<dbReference type="EMBL" id="CP078145">
    <property type="protein sequence ID" value="QXN94507.1"/>
    <property type="molecule type" value="Genomic_DNA"/>
</dbReference>
<feature type="transmembrane region" description="Helical" evidence="1">
    <location>
        <begin position="186"/>
        <end position="205"/>
    </location>
</feature>
<evidence type="ECO:0008006" key="4">
    <source>
        <dbReference type="Google" id="ProtNLM"/>
    </source>
</evidence>
<feature type="transmembrane region" description="Helical" evidence="1">
    <location>
        <begin position="154"/>
        <end position="174"/>
    </location>
</feature>
<evidence type="ECO:0000313" key="2">
    <source>
        <dbReference type="EMBL" id="QXN94507.1"/>
    </source>
</evidence>
<feature type="transmembrane region" description="Helical" evidence="1">
    <location>
        <begin position="252"/>
        <end position="273"/>
    </location>
</feature>
<keyword evidence="1" id="KW-0472">Membrane</keyword>
<evidence type="ECO:0000256" key="1">
    <source>
        <dbReference type="SAM" id="Phobius"/>
    </source>
</evidence>
<feature type="transmembrane region" description="Helical" evidence="1">
    <location>
        <begin position="285"/>
        <end position="305"/>
    </location>
</feature>